<evidence type="ECO:0000256" key="3">
    <source>
        <dbReference type="ARBA" id="ARBA00022989"/>
    </source>
</evidence>
<keyword evidence="2 5" id="KW-0812">Transmembrane</keyword>
<protein>
    <submittedName>
        <fullName evidence="6">Uncharacterized protein</fullName>
    </submittedName>
</protein>
<sequence>MPTRPIDSLAILFRYFCAAEAHYLDMIATVLEDSIPDSQVVPMARKRESIPDIRRIILHSHRMLRRRRSYITDILQYMDWHCAVVSEGTSSDTSAARLLKTDLEHLLLSNADLMSRCQHDLDSMTSEATFEDAERGITLSKSSRKFTAFAAIYVPLAFTSSVFGMNFIQIDNITWGFKLWVLVTIPICILSYIVFAWDTGYAMRCFSRPFSCKTTKRVIESPS</sequence>
<dbReference type="Proteomes" id="UP001446871">
    <property type="component" value="Unassembled WGS sequence"/>
</dbReference>
<evidence type="ECO:0000256" key="2">
    <source>
        <dbReference type="ARBA" id="ARBA00022692"/>
    </source>
</evidence>
<proteinExistence type="predicted"/>
<keyword evidence="4 5" id="KW-0472">Membrane</keyword>
<evidence type="ECO:0000313" key="7">
    <source>
        <dbReference type="Proteomes" id="UP001446871"/>
    </source>
</evidence>
<keyword evidence="3 5" id="KW-1133">Transmembrane helix</keyword>
<reference evidence="6 7" key="1">
    <citation type="submission" date="2023-01" db="EMBL/GenBank/DDBJ databases">
        <title>Analysis of 21 Apiospora genomes using comparative genomics revels a genus with tremendous synthesis potential of carbohydrate active enzymes and secondary metabolites.</title>
        <authorList>
            <person name="Sorensen T."/>
        </authorList>
    </citation>
    <scope>NUCLEOTIDE SEQUENCE [LARGE SCALE GENOMIC DNA]</scope>
    <source>
        <strain evidence="6 7">CBS 83171</strain>
    </source>
</reference>
<comment type="subcellular location">
    <subcellularLocation>
        <location evidence="1">Membrane</location>
        <topology evidence="1">Multi-pass membrane protein</topology>
    </subcellularLocation>
</comment>
<evidence type="ECO:0000256" key="4">
    <source>
        <dbReference type="ARBA" id="ARBA00023136"/>
    </source>
</evidence>
<evidence type="ECO:0000256" key="5">
    <source>
        <dbReference type="SAM" id="Phobius"/>
    </source>
</evidence>
<name>A0ABR1UKS6_9PEZI</name>
<evidence type="ECO:0000313" key="6">
    <source>
        <dbReference type="EMBL" id="KAK8059317.1"/>
    </source>
</evidence>
<dbReference type="SUPFAM" id="SSF144083">
    <property type="entry name" value="Magnesium transport protein CorA, transmembrane region"/>
    <property type="match status" value="1"/>
</dbReference>
<dbReference type="Pfam" id="PF01544">
    <property type="entry name" value="CorA"/>
    <property type="match status" value="1"/>
</dbReference>
<gene>
    <name evidence="6" type="ORF">PG996_009247</name>
</gene>
<keyword evidence="7" id="KW-1185">Reference proteome</keyword>
<accession>A0ABR1UKS6</accession>
<organism evidence="6 7">
    <name type="scientific">Apiospora saccharicola</name>
    <dbReference type="NCBI Taxonomy" id="335842"/>
    <lineage>
        <taxon>Eukaryota</taxon>
        <taxon>Fungi</taxon>
        <taxon>Dikarya</taxon>
        <taxon>Ascomycota</taxon>
        <taxon>Pezizomycotina</taxon>
        <taxon>Sordariomycetes</taxon>
        <taxon>Xylariomycetidae</taxon>
        <taxon>Amphisphaeriales</taxon>
        <taxon>Apiosporaceae</taxon>
        <taxon>Apiospora</taxon>
    </lineage>
</organism>
<dbReference type="InterPro" id="IPR002523">
    <property type="entry name" value="MgTranspt_CorA/ZnTranspt_ZntB"/>
</dbReference>
<feature type="transmembrane region" description="Helical" evidence="5">
    <location>
        <begin position="146"/>
        <end position="167"/>
    </location>
</feature>
<feature type="transmembrane region" description="Helical" evidence="5">
    <location>
        <begin position="179"/>
        <end position="197"/>
    </location>
</feature>
<dbReference type="InterPro" id="IPR045863">
    <property type="entry name" value="CorA_TM1_TM2"/>
</dbReference>
<comment type="caution">
    <text evidence="6">The sequence shown here is derived from an EMBL/GenBank/DDBJ whole genome shotgun (WGS) entry which is preliminary data.</text>
</comment>
<dbReference type="Gene3D" id="1.20.58.340">
    <property type="entry name" value="Magnesium transport protein CorA, transmembrane region"/>
    <property type="match status" value="1"/>
</dbReference>
<evidence type="ECO:0000256" key="1">
    <source>
        <dbReference type="ARBA" id="ARBA00004141"/>
    </source>
</evidence>
<dbReference type="EMBL" id="JAQQWM010000006">
    <property type="protein sequence ID" value="KAK8059317.1"/>
    <property type="molecule type" value="Genomic_DNA"/>
</dbReference>